<feature type="region of interest" description="Disordered" evidence="1">
    <location>
        <begin position="1"/>
        <end position="37"/>
    </location>
</feature>
<accession>A0A6B0SAN2</accession>
<evidence type="ECO:0000256" key="1">
    <source>
        <dbReference type="SAM" id="MobiDB-lite"/>
    </source>
</evidence>
<sequence length="139" mass="13828">MKSRSAATAPSFPWVHAGGLGSPSPPPPHEHRANQGCASDITLPGSVCVPTLAPLLAALSPPASLLTPLGTCAPRPAGTLVLLAAPAGPAGDLPLLDVTPWLLPALLQPGGSVSPMAVPCSRSSALQPLQCCPVLARTS</sequence>
<evidence type="ECO:0000313" key="2">
    <source>
        <dbReference type="EMBL" id="MXQ99868.1"/>
    </source>
</evidence>
<dbReference type="Proteomes" id="UP000322234">
    <property type="component" value="Unassembled WGS sequence"/>
</dbReference>
<keyword evidence="3" id="KW-1185">Reference proteome</keyword>
<evidence type="ECO:0000313" key="3">
    <source>
        <dbReference type="Proteomes" id="UP000322234"/>
    </source>
</evidence>
<reference evidence="2" key="1">
    <citation type="submission" date="2019-10" db="EMBL/GenBank/DDBJ databases">
        <title>The sequence and de novo assembly of the wild yak genome.</title>
        <authorList>
            <person name="Liu Y."/>
        </authorList>
    </citation>
    <scope>NUCLEOTIDE SEQUENCE [LARGE SCALE GENOMIC DNA]</scope>
    <source>
        <strain evidence="2">WY2019</strain>
    </source>
</reference>
<organism evidence="2 3">
    <name type="scientific">Bos mutus</name>
    <name type="common">wild yak</name>
    <dbReference type="NCBI Taxonomy" id="72004"/>
    <lineage>
        <taxon>Eukaryota</taxon>
        <taxon>Metazoa</taxon>
        <taxon>Chordata</taxon>
        <taxon>Craniata</taxon>
        <taxon>Vertebrata</taxon>
        <taxon>Euteleostomi</taxon>
        <taxon>Mammalia</taxon>
        <taxon>Eutheria</taxon>
        <taxon>Laurasiatheria</taxon>
        <taxon>Artiodactyla</taxon>
        <taxon>Ruminantia</taxon>
        <taxon>Pecora</taxon>
        <taxon>Bovidae</taxon>
        <taxon>Bovinae</taxon>
        <taxon>Bos</taxon>
    </lineage>
</organism>
<dbReference type="EMBL" id="VBQZ03002058">
    <property type="protein sequence ID" value="MXQ99868.1"/>
    <property type="molecule type" value="Genomic_DNA"/>
</dbReference>
<protein>
    <submittedName>
        <fullName evidence="2">Uncharacterized protein</fullName>
    </submittedName>
</protein>
<name>A0A6B0SAN2_9CETA</name>
<comment type="caution">
    <text evidence="2">The sequence shown here is derived from an EMBL/GenBank/DDBJ whole genome shotgun (WGS) entry which is preliminary data.</text>
</comment>
<proteinExistence type="predicted"/>
<dbReference type="AlphaFoldDB" id="A0A6B0SAN2"/>
<gene>
    <name evidence="2" type="ORF">E5288_WYG019043</name>
</gene>